<comment type="caution">
    <text evidence="5">The sequence shown here is derived from an EMBL/GenBank/DDBJ whole genome shotgun (WGS) entry which is preliminary data.</text>
</comment>
<dbReference type="PANTHER" id="PTHR31302">
    <property type="entry name" value="TRANSMEMBRANE PROTEIN WITH METALLOPHOSPHOESTERASE DOMAIN-RELATED"/>
    <property type="match status" value="1"/>
</dbReference>
<evidence type="ECO:0000256" key="1">
    <source>
        <dbReference type="ARBA" id="ARBA00022723"/>
    </source>
</evidence>
<dbReference type="SUPFAM" id="SSF56300">
    <property type="entry name" value="Metallo-dependent phosphatases"/>
    <property type="match status" value="1"/>
</dbReference>
<keyword evidence="2" id="KW-0378">Hydrolase</keyword>
<evidence type="ECO:0000313" key="5">
    <source>
        <dbReference type="EMBL" id="MDF8265930.1"/>
    </source>
</evidence>
<feature type="transmembrane region" description="Helical" evidence="3">
    <location>
        <begin position="135"/>
        <end position="157"/>
    </location>
</feature>
<dbReference type="InterPro" id="IPR004843">
    <property type="entry name" value="Calcineurin-like_PHP"/>
</dbReference>
<dbReference type="Gene3D" id="3.60.21.10">
    <property type="match status" value="1"/>
</dbReference>
<keyword evidence="3" id="KW-1133">Transmembrane helix</keyword>
<dbReference type="Proteomes" id="UP001528912">
    <property type="component" value="Unassembled WGS sequence"/>
</dbReference>
<evidence type="ECO:0000256" key="2">
    <source>
        <dbReference type="ARBA" id="ARBA00022801"/>
    </source>
</evidence>
<dbReference type="RefSeq" id="WP_277193192.1">
    <property type="nucleotide sequence ID" value="NZ_JAROAV010000044.1"/>
</dbReference>
<dbReference type="Pfam" id="PF00149">
    <property type="entry name" value="Metallophos"/>
    <property type="match status" value="1"/>
</dbReference>
<accession>A0ABT6CAX2</accession>
<sequence>MTESGATAVPVPAVARLRPWMRRLLILVGVLVLALVGYLAGIATTTVLPTQVQTTYYRADVVLHAWPSSTLKASTVFGDVDVHFDSPVPAPGIQVDPQVKRDVTDLFARESLSVDTFRPSDAEIRDAARSALVGVAVRFGAGLLLAEAAMLTLLALGRRHHRRPSGRQIRVVAVAAVIGVLVPTLAGWQTYRGDRVATIRATSLLGTVRSNAGLLTDVRTRAQQVSRYVTNVLALSQSLQDSLVPQELNQAPAVRLLLVSDIHGANQYPIIKRLIADEKIDAVVDSGDLVNFGTVQEAEAAGFFTSIQDLGVPYLFVRGNHDATSADDQALLARLSRVPNVVLLEPSPGRYQQVSVGGVTVGGFNDPRYYGDEDRKNDEKQKPRQKAYASAYAGRELPDVVVSHEPAAVEGIRSKGLLVDGHVHTPALDGNRVTVGTFTAGGIFGERISEGTREDAERVTASYFFDIAVYGRSCSLINLTRYSFRSVVEGRPAYDSLNVVNGRAIVDQARSGRTCGTDQGVSRTTVPAP</sequence>
<dbReference type="InterPro" id="IPR051158">
    <property type="entry name" value="Metallophosphoesterase_sf"/>
</dbReference>
<name>A0ABT6CAX2_9MICO</name>
<dbReference type="InterPro" id="IPR029052">
    <property type="entry name" value="Metallo-depent_PP-like"/>
</dbReference>
<feature type="transmembrane region" description="Helical" evidence="3">
    <location>
        <begin position="169"/>
        <end position="188"/>
    </location>
</feature>
<feature type="transmembrane region" description="Helical" evidence="3">
    <location>
        <begin position="24"/>
        <end position="48"/>
    </location>
</feature>
<proteinExistence type="predicted"/>
<keyword evidence="3" id="KW-0472">Membrane</keyword>
<keyword evidence="6" id="KW-1185">Reference proteome</keyword>
<organism evidence="5 6">
    <name type="scientific">Luteipulveratus flavus</name>
    <dbReference type="NCBI Taxonomy" id="3031728"/>
    <lineage>
        <taxon>Bacteria</taxon>
        <taxon>Bacillati</taxon>
        <taxon>Actinomycetota</taxon>
        <taxon>Actinomycetes</taxon>
        <taxon>Micrococcales</taxon>
        <taxon>Dermacoccaceae</taxon>
        <taxon>Luteipulveratus</taxon>
    </lineage>
</organism>
<evidence type="ECO:0000259" key="4">
    <source>
        <dbReference type="Pfam" id="PF00149"/>
    </source>
</evidence>
<keyword evidence="1" id="KW-0479">Metal-binding</keyword>
<dbReference type="EMBL" id="JAROAV010000044">
    <property type="protein sequence ID" value="MDF8265930.1"/>
    <property type="molecule type" value="Genomic_DNA"/>
</dbReference>
<evidence type="ECO:0000256" key="3">
    <source>
        <dbReference type="SAM" id="Phobius"/>
    </source>
</evidence>
<dbReference type="CDD" id="cd00838">
    <property type="entry name" value="MPP_superfamily"/>
    <property type="match status" value="1"/>
</dbReference>
<evidence type="ECO:0000313" key="6">
    <source>
        <dbReference type="Proteomes" id="UP001528912"/>
    </source>
</evidence>
<gene>
    <name evidence="5" type="ORF">P4R38_16910</name>
</gene>
<reference evidence="5 6" key="1">
    <citation type="submission" date="2023-03" db="EMBL/GenBank/DDBJ databases">
        <title>YIM 133296 draft genome.</title>
        <authorList>
            <person name="Xiong L."/>
        </authorList>
    </citation>
    <scope>NUCLEOTIDE SEQUENCE [LARGE SCALE GENOMIC DNA]</scope>
    <source>
        <strain evidence="5 6">YIM 133296</strain>
    </source>
</reference>
<keyword evidence="3" id="KW-0812">Transmembrane</keyword>
<protein>
    <submittedName>
        <fullName evidence="5">Metallophosphoesterase</fullName>
    </submittedName>
</protein>
<feature type="domain" description="Calcineurin-like phosphoesterase" evidence="4">
    <location>
        <begin position="255"/>
        <end position="416"/>
    </location>
</feature>
<dbReference type="PANTHER" id="PTHR31302:SF31">
    <property type="entry name" value="PHOSPHODIESTERASE YAEI"/>
    <property type="match status" value="1"/>
</dbReference>